<evidence type="ECO:0000313" key="1">
    <source>
        <dbReference type="EMBL" id="CAB4129970.1"/>
    </source>
</evidence>
<name>A0A6J5LAK8_9CAUD</name>
<gene>
    <name evidence="1" type="ORF">UFOVP117_190</name>
</gene>
<organism evidence="1">
    <name type="scientific">uncultured Caudovirales phage</name>
    <dbReference type="NCBI Taxonomy" id="2100421"/>
    <lineage>
        <taxon>Viruses</taxon>
        <taxon>Duplodnaviria</taxon>
        <taxon>Heunggongvirae</taxon>
        <taxon>Uroviricota</taxon>
        <taxon>Caudoviricetes</taxon>
        <taxon>Peduoviridae</taxon>
        <taxon>Maltschvirus</taxon>
        <taxon>Maltschvirus maltsch</taxon>
    </lineage>
</organism>
<proteinExistence type="predicted"/>
<dbReference type="EMBL" id="LR796235">
    <property type="protein sequence ID" value="CAB4129970.1"/>
    <property type="molecule type" value="Genomic_DNA"/>
</dbReference>
<protein>
    <submittedName>
        <fullName evidence="1">Uncharacterized protein</fullName>
    </submittedName>
</protein>
<sequence>MTLTSRIELTINLTIDQRLDIIKKIDQHFDILDFGIGPVPSDIDEQDEIIHRRIDSYYPGVPRTTKVYYTIN</sequence>
<reference evidence="1" key="1">
    <citation type="submission" date="2020-04" db="EMBL/GenBank/DDBJ databases">
        <authorList>
            <person name="Chiriac C."/>
            <person name="Salcher M."/>
            <person name="Ghai R."/>
            <person name="Kavagutti S V."/>
        </authorList>
    </citation>
    <scope>NUCLEOTIDE SEQUENCE</scope>
</reference>
<accession>A0A6J5LAK8</accession>